<name>A0A9W8BK35_9FUNG</name>
<dbReference type="Gene3D" id="3.90.1200.10">
    <property type="match status" value="1"/>
</dbReference>
<dbReference type="InterPro" id="IPR011009">
    <property type="entry name" value="Kinase-like_dom_sf"/>
</dbReference>
<evidence type="ECO:0000313" key="3">
    <source>
        <dbReference type="Proteomes" id="UP001150907"/>
    </source>
</evidence>
<gene>
    <name evidence="2" type="ORF">H4R26_000462</name>
</gene>
<dbReference type="InterPro" id="IPR002575">
    <property type="entry name" value="Aminoglycoside_PTrfase"/>
</dbReference>
<accession>A0A9W8BK35</accession>
<dbReference type="Gene3D" id="3.30.200.20">
    <property type="entry name" value="Phosphorylase Kinase, domain 1"/>
    <property type="match status" value="1"/>
</dbReference>
<evidence type="ECO:0000259" key="1">
    <source>
        <dbReference type="Pfam" id="PF01636"/>
    </source>
</evidence>
<dbReference type="AlphaFoldDB" id="A0A9W8BK35"/>
<protein>
    <recommendedName>
        <fullName evidence="1">Aminoglycoside phosphotransferase domain-containing protein</fullName>
    </recommendedName>
</protein>
<sequence length="390" mass="43938">MPPSPLDLLRGTPFADYTASATKLTGGMINYVWRMANSAGKTIVVKYADSTIAAALEVKFSIERMDFEVRGLALFNDLPETLSSDEALRTIHGLGKELTLTSSVRIPKLLYYDRSKPFLILEDIGDHLNYENWCLSTDKPAADVDIDFVCSKIGEWLAHLHAFGYANFDALKEYFVNQPARDLLGELFFEMTAKSIVEHTSFDDKQKMVESIQQFRAEKLEARACQKALGPHTLLFGDMWPGSVLFDIDARVVNLLDFEFADIGLIYGDIAHFVAHLLPMHFLRVKPYNPSTDSCPHSVVAFLSSYKQTMQQKYPAAYNAVTKDAVRHSTIFFGIEITRDVLTGNWCRCKKNTPKTDAPLKCECADILLPFARKYILNTKDSLFNVLTSE</sequence>
<dbReference type="Pfam" id="PF01636">
    <property type="entry name" value="APH"/>
    <property type="match status" value="1"/>
</dbReference>
<evidence type="ECO:0000313" key="2">
    <source>
        <dbReference type="EMBL" id="KAJ2007954.1"/>
    </source>
</evidence>
<organism evidence="2 3">
    <name type="scientific">Coemansia thaxteri</name>
    <dbReference type="NCBI Taxonomy" id="2663907"/>
    <lineage>
        <taxon>Eukaryota</taxon>
        <taxon>Fungi</taxon>
        <taxon>Fungi incertae sedis</taxon>
        <taxon>Zoopagomycota</taxon>
        <taxon>Kickxellomycotina</taxon>
        <taxon>Kickxellomycetes</taxon>
        <taxon>Kickxellales</taxon>
        <taxon>Kickxellaceae</taxon>
        <taxon>Coemansia</taxon>
    </lineage>
</organism>
<dbReference type="OrthoDB" id="266334at2759"/>
<keyword evidence="3" id="KW-1185">Reference proteome</keyword>
<feature type="domain" description="Aminoglycoside phosphotransferase" evidence="1">
    <location>
        <begin position="83"/>
        <end position="279"/>
    </location>
</feature>
<dbReference type="SUPFAM" id="SSF56112">
    <property type="entry name" value="Protein kinase-like (PK-like)"/>
    <property type="match status" value="1"/>
</dbReference>
<proteinExistence type="predicted"/>
<comment type="caution">
    <text evidence="2">The sequence shown here is derived from an EMBL/GenBank/DDBJ whole genome shotgun (WGS) entry which is preliminary data.</text>
</comment>
<reference evidence="2" key="1">
    <citation type="submission" date="2022-07" db="EMBL/GenBank/DDBJ databases">
        <title>Phylogenomic reconstructions and comparative analyses of Kickxellomycotina fungi.</title>
        <authorList>
            <person name="Reynolds N.K."/>
            <person name="Stajich J.E."/>
            <person name="Barry K."/>
            <person name="Grigoriev I.V."/>
            <person name="Crous P."/>
            <person name="Smith M.E."/>
        </authorList>
    </citation>
    <scope>NUCLEOTIDE SEQUENCE</scope>
    <source>
        <strain evidence="2">IMI 214461</strain>
    </source>
</reference>
<dbReference type="EMBL" id="JANBQF010000014">
    <property type="protein sequence ID" value="KAJ2007954.1"/>
    <property type="molecule type" value="Genomic_DNA"/>
</dbReference>
<dbReference type="Proteomes" id="UP001150907">
    <property type="component" value="Unassembled WGS sequence"/>
</dbReference>